<sequence>MDSFFLPNYGANPSIVRLNAIDDEEMPDSIPFTTSPFPDILVSTPDAAEMTVFSTSHNGFSDSAMLGFLPADPFAVQPSPTSSPMLRPPTDRTGSPSTTPFSMDVLQSTLGRDFPQPSWGILTDGPAGPIDISPLLPGTPAFLSPRPNSLARSATSSASPKRSPSVTNEEWERLKKDIKRLYMEESFTMQDTVKILREQFNFCVTRCLEKWNWRKNDTESARQLRRDGKSPVTPNKKTARQQRRPPINSTSSLLAEISARTCGLCEKLLHWVKSLIFRSSKEDVEWRQLNRVGRLPVFGQELTSQVAVGLEHFASGDPDSGFPVLSHMFWDLGDFVRKSDITIYATLLLDIPSIFYEFKNEVPFLNKYFLYLHSLFGEFQKGDSPIANAVQAMGQLTAMDFDQARGCLSQLYRVVADAYEEIQGRDTFDSIERHVEAINATGSTPDTQEVGRIITALDNMQILAASHQGQLQSPNIIEYELWKIELLRSIETGNQFVSRCNRLLESIATVAIDKEWRLWEPWLLWICGEVMYELCRFFDKVGNDEEWAENLEGCILRFRCAITMDETWEELLGWRVVLYRLQLVEFWTEAGKPEQAEKHKRCIRNSACWEAMLREHAELPSFFD</sequence>
<accession>A0A9Q8SFT3</accession>
<feature type="region of interest" description="Disordered" evidence="1">
    <location>
        <begin position="77"/>
        <end position="98"/>
    </location>
</feature>
<keyword evidence="4" id="KW-1185">Reference proteome</keyword>
<feature type="region of interest" description="Disordered" evidence="1">
    <location>
        <begin position="218"/>
        <end position="250"/>
    </location>
</feature>
<protein>
    <recommendedName>
        <fullName evidence="2">Clr5 domain-containing protein</fullName>
    </recommendedName>
</protein>
<proteinExistence type="predicted"/>
<dbReference type="Proteomes" id="UP000830671">
    <property type="component" value="Chromosome 10"/>
</dbReference>
<evidence type="ECO:0000259" key="2">
    <source>
        <dbReference type="Pfam" id="PF14420"/>
    </source>
</evidence>
<feature type="domain" description="Clr5" evidence="2">
    <location>
        <begin position="168"/>
        <end position="215"/>
    </location>
</feature>
<dbReference type="EMBL" id="CP019472">
    <property type="protein sequence ID" value="UQC76288.1"/>
    <property type="molecule type" value="Genomic_DNA"/>
</dbReference>
<dbReference type="AlphaFoldDB" id="A0A9Q8SFT3"/>
<feature type="region of interest" description="Disordered" evidence="1">
    <location>
        <begin position="139"/>
        <end position="170"/>
    </location>
</feature>
<dbReference type="GeneID" id="73351715"/>
<dbReference type="RefSeq" id="XP_049137929.1">
    <property type="nucleotide sequence ID" value="XM_049296705.1"/>
</dbReference>
<dbReference type="KEGG" id="clup:CLUP02_17801"/>
<dbReference type="Pfam" id="PF14420">
    <property type="entry name" value="Clr5"/>
    <property type="match status" value="1"/>
</dbReference>
<gene>
    <name evidence="3" type="ORF">CLUP02_17801</name>
</gene>
<feature type="compositionally biased region" description="Polar residues" evidence="1">
    <location>
        <begin position="146"/>
        <end position="168"/>
    </location>
</feature>
<organism evidence="3 4">
    <name type="scientific">Colletotrichum lupini</name>
    <dbReference type="NCBI Taxonomy" id="145971"/>
    <lineage>
        <taxon>Eukaryota</taxon>
        <taxon>Fungi</taxon>
        <taxon>Dikarya</taxon>
        <taxon>Ascomycota</taxon>
        <taxon>Pezizomycotina</taxon>
        <taxon>Sordariomycetes</taxon>
        <taxon>Hypocreomycetidae</taxon>
        <taxon>Glomerellales</taxon>
        <taxon>Glomerellaceae</taxon>
        <taxon>Colletotrichum</taxon>
        <taxon>Colletotrichum acutatum species complex</taxon>
    </lineage>
</organism>
<evidence type="ECO:0000313" key="3">
    <source>
        <dbReference type="EMBL" id="UQC76288.1"/>
    </source>
</evidence>
<feature type="compositionally biased region" description="Basic and acidic residues" evidence="1">
    <location>
        <begin position="218"/>
        <end position="229"/>
    </location>
</feature>
<dbReference type="InterPro" id="IPR025676">
    <property type="entry name" value="Clr5_dom"/>
</dbReference>
<reference evidence="3" key="1">
    <citation type="journal article" date="2021" name="Mol. Plant Microbe Interact.">
        <title>Complete Genome Sequence of the Plant-Pathogenic Fungus Colletotrichum lupini.</title>
        <authorList>
            <person name="Baroncelli R."/>
            <person name="Pensec F."/>
            <person name="Da Lio D."/>
            <person name="Boufleur T."/>
            <person name="Vicente I."/>
            <person name="Sarrocco S."/>
            <person name="Picot A."/>
            <person name="Baraldi E."/>
            <person name="Sukno S."/>
            <person name="Thon M."/>
            <person name="Le Floch G."/>
        </authorList>
    </citation>
    <scope>NUCLEOTIDE SEQUENCE</scope>
    <source>
        <strain evidence="3">IMI 504893</strain>
    </source>
</reference>
<evidence type="ECO:0000256" key="1">
    <source>
        <dbReference type="SAM" id="MobiDB-lite"/>
    </source>
</evidence>
<name>A0A9Q8SFT3_9PEZI</name>
<evidence type="ECO:0000313" key="4">
    <source>
        <dbReference type="Proteomes" id="UP000830671"/>
    </source>
</evidence>